<feature type="transmembrane region" description="Helical" evidence="3">
    <location>
        <begin position="380"/>
        <end position="403"/>
    </location>
</feature>
<accession>A0A143HK18</accession>
<dbReference type="PANTHER" id="PTHR44227:SF3">
    <property type="entry name" value="PROTEIN O-MANNOSYL-TRANSFERASE TMTC4"/>
    <property type="match status" value="1"/>
</dbReference>
<keyword evidence="3" id="KW-0472">Membrane</keyword>
<dbReference type="OrthoDB" id="5932158at2"/>
<feature type="transmembrane region" description="Helical" evidence="3">
    <location>
        <begin position="155"/>
        <end position="178"/>
    </location>
</feature>
<feature type="transmembrane region" description="Helical" evidence="3">
    <location>
        <begin position="118"/>
        <end position="135"/>
    </location>
</feature>
<dbReference type="STRING" id="252514.A3224_05310"/>
<organism evidence="4 5">
    <name type="scientific">Microbulbifer thermotolerans</name>
    <dbReference type="NCBI Taxonomy" id="252514"/>
    <lineage>
        <taxon>Bacteria</taxon>
        <taxon>Pseudomonadati</taxon>
        <taxon>Pseudomonadota</taxon>
        <taxon>Gammaproteobacteria</taxon>
        <taxon>Cellvibrionales</taxon>
        <taxon>Microbulbiferaceae</taxon>
        <taxon>Microbulbifer</taxon>
    </lineage>
</organism>
<evidence type="ECO:0000256" key="1">
    <source>
        <dbReference type="ARBA" id="ARBA00022737"/>
    </source>
</evidence>
<keyword evidence="1" id="KW-0677">Repeat</keyword>
<gene>
    <name evidence="4" type="ORF">A3224_05310</name>
</gene>
<evidence type="ECO:0000256" key="3">
    <source>
        <dbReference type="SAM" id="Phobius"/>
    </source>
</evidence>
<keyword evidence="5" id="KW-1185">Reference proteome</keyword>
<proteinExistence type="predicted"/>
<feature type="transmembrane region" description="Helical" evidence="3">
    <location>
        <begin position="256"/>
        <end position="273"/>
    </location>
</feature>
<dbReference type="PANTHER" id="PTHR44227">
    <property type="match status" value="1"/>
</dbReference>
<feature type="transmembrane region" description="Helical" evidence="3">
    <location>
        <begin position="324"/>
        <end position="342"/>
    </location>
</feature>
<keyword evidence="3" id="KW-1133">Transmembrane helix</keyword>
<dbReference type="EMBL" id="CP014864">
    <property type="protein sequence ID" value="AMX02075.1"/>
    <property type="molecule type" value="Genomic_DNA"/>
</dbReference>
<feature type="transmembrane region" description="Helical" evidence="3">
    <location>
        <begin position="348"/>
        <end position="368"/>
    </location>
</feature>
<dbReference type="AlphaFoldDB" id="A0A143HK18"/>
<evidence type="ECO:0000313" key="4">
    <source>
        <dbReference type="EMBL" id="AMX02075.1"/>
    </source>
</evidence>
<dbReference type="GeneID" id="76607470"/>
<dbReference type="Gene3D" id="1.25.40.10">
    <property type="entry name" value="Tetratricopeptide repeat domain"/>
    <property type="match status" value="1"/>
</dbReference>
<protein>
    <recommendedName>
        <fullName evidence="6">Glycosyltransferase RgtA/B/C/D-like domain-containing protein</fullName>
    </recommendedName>
</protein>
<feature type="transmembrane region" description="Helical" evidence="3">
    <location>
        <begin position="216"/>
        <end position="235"/>
    </location>
</feature>
<dbReference type="SUPFAM" id="SSF48452">
    <property type="entry name" value="TPR-like"/>
    <property type="match status" value="1"/>
</dbReference>
<dbReference type="Proteomes" id="UP000076077">
    <property type="component" value="Chromosome"/>
</dbReference>
<sequence>MKSVKIFIPYTLLLLLVLYSFAAVFGLQYVWDDISLFVDSPALRAPENIIDSISQPILPGTSYFRPLPLLTFMAEFLLVDVDATLSHVINLIFHLATTLIIALCVWTLMRNLPQRSRVVVSLLGGAFYGLHPAMVEPVSWVAGRFDLMAAFFSSIALYAAISLSGIWRMVVVCAAFFLGALSKEMVATLPAIIILALWIANNPNGFSYMQLGKFAYSYKNLCAALVATGVVYLIVRGAGINGSIYHTDDVRSAYSFIDQLTYIGNAILFYLKMTVWPFSDINPMHRFPVVFSAAEYVGGAVGWVIAGILIFFKGQLYKRYKAYVLAYLISLLPVLNIIPLTIGENIGHERFLAVPLLLYALLISRILSDLITKYADKKNVVILFAGSLLCLCVINVKVTVPLWSNNIILWKWAFDKNPSDPYVQFSLISAAVRKGQLDLAQETVNSIVDMGSIPNNVKVAVSYLEVRKHNFNEAINLIENYLSESRMLLPHEVLSDEELASGDYSLGVDSRYLSMWSVRSAYGVLAESRIGLKQFAQAKKDAEVMLFYQPSYPPAHLLHALSLYGLGLVEEADNAFRRAEELIIDDSVAELYEIRRQFFSQLCEPDSENPSCSSEIVDASMKKEG</sequence>
<dbReference type="KEGG" id="mthd:A3224_05310"/>
<keyword evidence="3" id="KW-0812">Transmembrane</keyword>
<feature type="transmembrane region" description="Helical" evidence="3">
    <location>
        <begin position="185"/>
        <end position="201"/>
    </location>
</feature>
<feature type="transmembrane region" description="Helical" evidence="3">
    <location>
        <begin position="85"/>
        <end position="106"/>
    </location>
</feature>
<keyword evidence="2" id="KW-0802">TPR repeat</keyword>
<feature type="transmembrane region" description="Helical" evidence="3">
    <location>
        <begin position="12"/>
        <end position="31"/>
    </location>
</feature>
<evidence type="ECO:0008006" key="6">
    <source>
        <dbReference type="Google" id="ProtNLM"/>
    </source>
</evidence>
<evidence type="ECO:0000313" key="5">
    <source>
        <dbReference type="Proteomes" id="UP000076077"/>
    </source>
</evidence>
<evidence type="ECO:0000256" key="2">
    <source>
        <dbReference type="ARBA" id="ARBA00022803"/>
    </source>
</evidence>
<name>A0A143HK18_MICTH</name>
<dbReference type="InterPro" id="IPR011990">
    <property type="entry name" value="TPR-like_helical_dom_sf"/>
</dbReference>
<dbReference type="InterPro" id="IPR052346">
    <property type="entry name" value="O-mannosyl-transferase_TMTC"/>
</dbReference>
<dbReference type="RefSeq" id="WP_067152297.1">
    <property type="nucleotide sequence ID" value="NZ_CP014864.1"/>
</dbReference>
<feature type="transmembrane region" description="Helical" evidence="3">
    <location>
        <begin position="293"/>
        <end position="312"/>
    </location>
</feature>
<reference evidence="5" key="1">
    <citation type="submission" date="2016-03" db="EMBL/GenBank/DDBJ databases">
        <authorList>
            <person name="Lee Y.-S."/>
            <person name="Choi Y.-L."/>
        </authorList>
    </citation>
    <scope>NUCLEOTIDE SEQUENCE [LARGE SCALE GENOMIC DNA]</scope>
    <source>
        <strain evidence="5">DAU221</strain>
    </source>
</reference>